<organism evidence="4 5">
    <name type="scientific">Fulvivirga marina</name>
    <dbReference type="NCBI Taxonomy" id="2494733"/>
    <lineage>
        <taxon>Bacteria</taxon>
        <taxon>Pseudomonadati</taxon>
        <taxon>Bacteroidota</taxon>
        <taxon>Cytophagia</taxon>
        <taxon>Cytophagales</taxon>
        <taxon>Fulvivirgaceae</taxon>
        <taxon>Fulvivirga</taxon>
    </lineage>
</organism>
<feature type="domain" description="Leucine-binding protein" evidence="3">
    <location>
        <begin position="10"/>
        <end position="184"/>
    </location>
</feature>
<dbReference type="PANTHER" id="PTHR30483:SF6">
    <property type="entry name" value="PERIPLASMIC BINDING PROTEIN OF ABC TRANSPORTER FOR NATURAL AMINO ACIDS"/>
    <property type="match status" value="1"/>
</dbReference>
<gene>
    <name evidence="4" type="ORF">JMN32_23875</name>
</gene>
<accession>A0A937KDQ5</accession>
<dbReference type="EMBL" id="JAEUGD010000066">
    <property type="protein sequence ID" value="MBL6449371.1"/>
    <property type="molecule type" value="Genomic_DNA"/>
</dbReference>
<reference evidence="4" key="1">
    <citation type="submission" date="2021-01" db="EMBL/GenBank/DDBJ databases">
        <title>Fulvivirga kasyanovii gen. nov., sp nov., a novel member of the phylum Bacteroidetes isolated from seawater in a mussel farm.</title>
        <authorList>
            <person name="Zhao L.-H."/>
            <person name="Wang Z.-J."/>
        </authorList>
    </citation>
    <scope>NUCLEOTIDE SEQUENCE</scope>
    <source>
        <strain evidence="4">29W222</strain>
    </source>
</reference>
<dbReference type="Pfam" id="PF13458">
    <property type="entry name" value="Peripla_BP_6"/>
    <property type="match status" value="1"/>
</dbReference>
<dbReference type="Gene3D" id="3.40.50.2300">
    <property type="match status" value="2"/>
</dbReference>
<evidence type="ECO:0000256" key="1">
    <source>
        <dbReference type="ARBA" id="ARBA00010062"/>
    </source>
</evidence>
<evidence type="ECO:0000256" key="2">
    <source>
        <dbReference type="ARBA" id="ARBA00022729"/>
    </source>
</evidence>
<evidence type="ECO:0000313" key="5">
    <source>
        <dbReference type="Proteomes" id="UP000614216"/>
    </source>
</evidence>
<dbReference type="RefSeq" id="WP_202858898.1">
    <property type="nucleotide sequence ID" value="NZ_JAEUGD010000066.1"/>
</dbReference>
<comment type="caution">
    <text evidence="4">The sequence shown here is derived from an EMBL/GenBank/DDBJ whole genome shotgun (WGS) entry which is preliminary data.</text>
</comment>
<dbReference type="InterPro" id="IPR028081">
    <property type="entry name" value="Leu-bd"/>
</dbReference>
<comment type="similarity">
    <text evidence="1">Belongs to the leucine-binding protein family.</text>
</comment>
<dbReference type="PANTHER" id="PTHR30483">
    <property type="entry name" value="LEUCINE-SPECIFIC-BINDING PROTEIN"/>
    <property type="match status" value="1"/>
</dbReference>
<keyword evidence="2" id="KW-0732">Signal</keyword>
<dbReference type="Proteomes" id="UP000614216">
    <property type="component" value="Unassembled WGS sequence"/>
</dbReference>
<proteinExistence type="inferred from homology"/>
<dbReference type="AlphaFoldDB" id="A0A937KDQ5"/>
<keyword evidence="5" id="KW-1185">Reference proteome</keyword>
<evidence type="ECO:0000313" key="4">
    <source>
        <dbReference type="EMBL" id="MBL6449371.1"/>
    </source>
</evidence>
<dbReference type="SUPFAM" id="SSF53822">
    <property type="entry name" value="Periplasmic binding protein-like I"/>
    <property type="match status" value="1"/>
</dbReference>
<dbReference type="InterPro" id="IPR028082">
    <property type="entry name" value="Peripla_BP_I"/>
</dbReference>
<protein>
    <submittedName>
        <fullName evidence="4">ABC transporter substrate-binding protein</fullName>
    </submittedName>
</protein>
<evidence type="ECO:0000259" key="3">
    <source>
        <dbReference type="Pfam" id="PF13458"/>
    </source>
</evidence>
<dbReference type="InterPro" id="IPR051010">
    <property type="entry name" value="BCAA_transport"/>
</dbReference>
<sequence length="377" mass="42621">MLEKKESQKSIKVGVLMPQSTEYPKARINFVNGIKLYFTLFENKFQRGKVELIIEDIGFGTNTLVNEKAHKLLVEDQVNLIVGHMGSSTAVELAQMLSQVEIPVLISNLGEGAIKTDSIPENLYFNTFQFWQSYFHLGQYLASNFKRDWILISSLYDSGYDPLRAFRVGLQTNGAHINNEIYLNAHEVGDLIIEFKSRIKSLEGLTPALFLPPSLLNQFVDTLDSSIDEMVITPFYNHDNPANKYWAFPGGTLTPSDPSFINGVQEYLDTTPDLFHVLGYRSGAMVYEAAQKLNAPKDDSINILNAWKGFTFQLGDEFFSVDQYTHELMGNIKIFKGQSSTKQSEVCSTVDANDIPKEIIEEMTMTKAAFTNPYMFY</sequence>
<name>A0A937KDQ5_9BACT</name>